<protein>
    <submittedName>
        <fullName evidence="2">Uncharacterized protein</fullName>
    </submittedName>
</protein>
<reference evidence="2 3" key="1">
    <citation type="journal article" date="2016" name="Nat. Commun.">
        <title>Thousands of microbial genomes shed light on interconnected biogeochemical processes in an aquifer system.</title>
        <authorList>
            <person name="Anantharaman K."/>
            <person name="Brown C.T."/>
            <person name="Hug L.A."/>
            <person name="Sharon I."/>
            <person name="Castelle C.J."/>
            <person name="Probst A.J."/>
            <person name="Thomas B.C."/>
            <person name="Singh A."/>
            <person name="Wilkins M.J."/>
            <person name="Karaoz U."/>
            <person name="Brodie E.L."/>
            <person name="Williams K.H."/>
            <person name="Hubbard S.S."/>
            <person name="Banfield J.F."/>
        </authorList>
    </citation>
    <scope>NUCLEOTIDE SEQUENCE [LARGE SCALE GENOMIC DNA]</scope>
</reference>
<dbReference type="EMBL" id="MGFX01000001">
    <property type="protein sequence ID" value="OGM15664.1"/>
    <property type="molecule type" value="Genomic_DNA"/>
</dbReference>
<proteinExistence type="predicted"/>
<dbReference type="Proteomes" id="UP000177382">
    <property type="component" value="Unassembled WGS sequence"/>
</dbReference>
<dbReference type="AlphaFoldDB" id="A0A1F7XKS2"/>
<evidence type="ECO:0000313" key="2">
    <source>
        <dbReference type="EMBL" id="OGM15664.1"/>
    </source>
</evidence>
<name>A0A1F7XKS2_9BACT</name>
<keyword evidence="1" id="KW-0812">Transmembrane</keyword>
<evidence type="ECO:0000256" key="1">
    <source>
        <dbReference type="SAM" id="Phobius"/>
    </source>
</evidence>
<gene>
    <name evidence="2" type="ORF">A2V97_02645</name>
</gene>
<sequence>MVFYHILRGSLGAIVWLILAVGGYFLIKILIYPLNYIVGAPILLSGLGLTLNSLFRIILAVSSPIFIRGTCILCRK</sequence>
<accession>A0A1F7XKS2</accession>
<keyword evidence="1" id="KW-1133">Transmembrane helix</keyword>
<keyword evidence="1" id="KW-0472">Membrane</keyword>
<comment type="caution">
    <text evidence="2">The sequence shown here is derived from an EMBL/GenBank/DDBJ whole genome shotgun (WGS) entry which is preliminary data.</text>
</comment>
<evidence type="ECO:0000313" key="3">
    <source>
        <dbReference type="Proteomes" id="UP000177382"/>
    </source>
</evidence>
<organism evidence="2 3">
    <name type="scientific">Candidatus Woesebacteria bacterium RBG_16_42_24</name>
    <dbReference type="NCBI Taxonomy" id="1802485"/>
    <lineage>
        <taxon>Bacteria</taxon>
        <taxon>Candidatus Woeseibacteriota</taxon>
    </lineage>
</organism>
<feature type="transmembrane region" description="Helical" evidence="1">
    <location>
        <begin position="6"/>
        <end position="27"/>
    </location>
</feature>
<feature type="transmembrane region" description="Helical" evidence="1">
    <location>
        <begin position="34"/>
        <end position="51"/>
    </location>
</feature>